<dbReference type="SUPFAM" id="SSF56112">
    <property type="entry name" value="Protein kinase-like (PK-like)"/>
    <property type="match status" value="1"/>
</dbReference>
<evidence type="ECO:0000259" key="2">
    <source>
        <dbReference type="PROSITE" id="PS50011"/>
    </source>
</evidence>
<dbReference type="PANTHER" id="PTHR44167:SF24">
    <property type="entry name" value="SERINE_THREONINE-PROTEIN KINASE CHK2"/>
    <property type="match status" value="1"/>
</dbReference>
<dbReference type="InterPro" id="IPR008271">
    <property type="entry name" value="Ser/Thr_kinase_AS"/>
</dbReference>
<dbReference type="EMBL" id="JBJQND010000019">
    <property type="protein sequence ID" value="KAL3832516.1"/>
    <property type="molecule type" value="Genomic_DNA"/>
</dbReference>
<evidence type="ECO:0000313" key="4">
    <source>
        <dbReference type="Proteomes" id="UP001634394"/>
    </source>
</evidence>
<feature type="domain" description="Protein kinase" evidence="2">
    <location>
        <begin position="165"/>
        <end position="443"/>
    </location>
</feature>
<dbReference type="Proteomes" id="UP001634394">
    <property type="component" value="Unassembled WGS sequence"/>
</dbReference>
<dbReference type="InterPro" id="IPR000719">
    <property type="entry name" value="Prot_kinase_dom"/>
</dbReference>
<protein>
    <recommendedName>
        <fullName evidence="2">Protein kinase domain-containing protein</fullName>
    </recommendedName>
</protein>
<dbReference type="SMART" id="SM00220">
    <property type="entry name" value="S_TKc"/>
    <property type="match status" value="1"/>
</dbReference>
<dbReference type="Gene3D" id="3.30.200.20">
    <property type="entry name" value="Phosphorylase Kinase, domain 1"/>
    <property type="match status" value="1"/>
</dbReference>
<accession>A0ABD3T7C4</accession>
<organism evidence="3 4">
    <name type="scientific">Sinanodonta woodiana</name>
    <name type="common">Chinese pond mussel</name>
    <name type="synonym">Anodonta woodiana</name>
    <dbReference type="NCBI Taxonomy" id="1069815"/>
    <lineage>
        <taxon>Eukaryota</taxon>
        <taxon>Metazoa</taxon>
        <taxon>Spiralia</taxon>
        <taxon>Lophotrochozoa</taxon>
        <taxon>Mollusca</taxon>
        <taxon>Bivalvia</taxon>
        <taxon>Autobranchia</taxon>
        <taxon>Heteroconchia</taxon>
        <taxon>Palaeoheterodonta</taxon>
        <taxon>Unionida</taxon>
        <taxon>Unionoidea</taxon>
        <taxon>Unionidae</taxon>
        <taxon>Unioninae</taxon>
        <taxon>Sinanodonta</taxon>
    </lineage>
</organism>
<name>A0ABD3T7C4_SINWO</name>
<gene>
    <name evidence="3" type="ORF">ACJMK2_024151</name>
</gene>
<dbReference type="PROSITE" id="PS00108">
    <property type="entry name" value="PROTEIN_KINASE_ST"/>
    <property type="match status" value="1"/>
</dbReference>
<sequence>MSDLEFEQYFTYLHEPNGQRPLNPQKAYSGGDCLESLGCPADQDVHGTLLQSGSLVCEDQGVLIFSWELAKGYFNVDLRTEEIQLPELGLNIISPEWQNVPQSNDAKTALEHSVPGKVSFTTKNAGVDFICQMKQSQAPCTPHGCVWDKDLAVDDGQYTKGEHFQSVNSFLFSGAFGTGLSCVDRKTNKRFFMKQVTWNKFRRSEVLIPIHLDHENLTKLYGVIQRDDMVDILMEDAGISLTYFVMLNPRLDERLVLDLTKHGLAGLKELHQNNVIHHDIKPDNLCVCTNDNGSLTLKVTDLGSARSVNQPFDLMAWTPAYLAPEACRKVLQKYLGNADEQITGKVDIFALGLTVLFMFDKQHVLLHKMTDGKVSYKDLSIEEKKKLDFHLLQYLAVWTKPPQDLFPKECSVKVQQLLTGMLSGSQDLRFSAGIGLAFIESYEIKEKECQQTQNGRLVTHPSENHQDAGEMSTIHGGVKDLTKEKLRHKMLKNIKERKVLEGCTDVQAMAETGRQNPKMETNLTSRGGNATIQASEWAAIDPWLGLHPAHQVKVSTKPAAQNSITQHQADISLRAKPEKRKHVPELRQHTGKKMRQFVSGDSNPLVPALPAPAILNSVRGLSKYNMMDGEMRPRKVDDVQPLHKDTAKPTEKDSAVNSHEGNMPDFSKLF</sequence>
<reference evidence="3 4" key="1">
    <citation type="submission" date="2024-11" db="EMBL/GenBank/DDBJ databases">
        <title>Chromosome-level genome assembly of the freshwater bivalve Anodonta woodiana.</title>
        <authorList>
            <person name="Chen X."/>
        </authorList>
    </citation>
    <scope>NUCLEOTIDE SEQUENCE [LARGE SCALE GENOMIC DNA]</scope>
    <source>
        <strain evidence="3">MN2024</strain>
        <tissue evidence="3">Gills</tissue>
    </source>
</reference>
<dbReference type="Pfam" id="PF00069">
    <property type="entry name" value="Pkinase"/>
    <property type="match status" value="1"/>
</dbReference>
<feature type="region of interest" description="Disordered" evidence="1">
    <location>
        <begin position="631"/>
        <end position="670"/>
    </location>
</feature>
<feature type="compositionally biased region" description="Basic and acidic residues" evidence="1">
    <location>
        <begin position="631"/>
        <end position="654"/>
    </location>
</feature>
<dbReference type="Gene3D" id="1.10.510.10">
    <property type="entry name" value="Transferase(Phosphotransferase) domain 1"/>
    <property type="match status" value="1"/>
</dbReference>
<dbReference type="PANTHER" id="PTHR44167">
    <property type="entry name" value="OVARIAN-SPECIFIC SERINE/THREONINE-PROTEIN KINASE LOK-RELATED"/>
    <property type="match status" value="1"/>
</dbReference>
<feature type="region of interest" description="Disordered" evidence="1">
    <location>
        <begin position="579"/>
        <end position="598"/>
    </location>
</feature>
<dbReference type="PROSITE" id="PS50011">
    <property type="entry name" value="PROTEIN_KINASE_DOM"/>
    <property type="match status" value="1"/>
</dbReference>
<keyword evidence="4" id="KW-1185">Reference proteome</keyword>
<evidence type="ECO:0000313" key="3">
    <source>
        <dbReference type="EMBL" id="KAL3832516.1"/>
    </source>
</evidence>
<comment type="caution">
    <text evidence="3">The sequence shown here is derived from an EMBL/GenBank/DDBJ whole genome shotgun (WGS) entry which is preliminary data.</text>
</comment>
<dbReference type="InterPro" id="IPR011009">
    <property type="entry name" value="Kinase-like_dom_sf"/>
</dbReference>
<dbReference type="AlphaFoldDB" id="A0ABD3T7C4"/>
<evidence type="ECO:0000256" key="1">
    <source>
        <dbReference type="SAM" id="MobiDB-lite"/>
    </source>
</evidence>
<proteinExistence type="predicted"/>